<dbReference type="Gene3D" id="1.20.1250.20">
    <property type="entry name" value="MFS general substrate transporter like domains"/>
    <property type="match status" value="1"/>
</dbReference>
<feature type="transmembrane region" description="Helical" evidence="8">
    <location>
        <begin position="93"/>
        <end position="113"/>
    </location>
</feature>
<feature type="transmembrane region" description="Helical" evidence="8">
    <location>
        <begin position="297"/>
        <end position="314"/>
    </location>
</feature>
<protein>
    <submittedName>
        <fullName evidence="10">MFS transporter</fullName>
    </submittedName>
</protein>
<comment type="subcellular location">
    <subcellularLocation>
        <location evidence="1">Cell membrane</location>
        <topology evidence="1">Multi-pass membrane protein</topology>
    </subcellularLocation>
</comment>
<keyword evidence="7 8" id="KW-0472">Membrane</keyword>
<feature type="transmembrane region" description="Helical" evidence="8">
    <location>
        <begin position="119"/>
        <end position="141"/>
    </location>
</feature>
<evidence type="ECO:0000256" key="3">
    <source>
        <dbReference type="ARBA" id="ARBA00022448"/>
    </source>
</evidence>
<evidence type="ECO:0000256" key="4">
    <source>
        <dbReference type="ARBA" id="ARBA00022475"/>
    </source>
</evidence>
<feature type="transmembrane region" description="Helical" evidence="8">
    <location>
        <begin position="66"/>
        <end position="86"/>
    </location>
</feature>
<comment type="similarity">
    <text evidence="2">Belongs to the major facilitator superfamily.</text>
</comment>
<reference evidence="10 11" key="1">
    <citation type="submission" date="2023-04" db="EMBL/GenBank/DDBJ databases">
        <title>A long-awaited taxogenomic arrangement of the family Halomonadaceae.</title>
        <authorList>
            <person name="De La Haba R."/>
            <person name="Chuvochina M."/>
            <person name="Wittouck S."/>
            <person name="Arahal D.R."/>
            <person name="Sanchez-Porro C."/>
            <person name="Hugenholtz P."/>
            <person name="Ventosa A."/>
        </authorList>
    </citation>
    <scope>NUCLEOTIDE SEQUENCE [LARGE SCALE GENOMIC DNA]</scope>
    <source>
        <strain evidence="10 11">DSM 22428</strain>
    </source>
</reference>
<dbReference type="PROSITE" id="PS50850">
    <property type="entry name" value="MFS"/>
    <property type="match status" value="1"/>
</dbReference>
<comment type="caution">
    <text evidence="10">The sequence shown here is derived from an EMBL/GenBank/DDBJ whole genome shotgun (WGS) entry which is preliminary data.</text>
</comment>
<dbReference type="InterPro" id="IPR011701">
    <property type="entry name" value="MFS"/>
</dbReference>
<evidence type="ECO:0000259" key="9">
    <source>
        <dbReference type="PROSITE" id="PS50850"/>
    </source>
</evidence>
<dbReference type="EMBL" id="JARWAO010000004">
    <property type="protein sequence ID" value="MDR5896291.1"/>
    <property type="molecule type" value="Genomic_DNA"/>
</dbReference>
<keyword evidence="11" id="KW-1185">Reference proteome</keyword>
<dbReference type="PROSITE" id="PS00216">
    <property type="entry name" value="SUGAR_TRANSPORT_1"/>
    <property type="match status" value="1"/>
</dbReference>
<dbReference type="InterPro" id="IPR005829">
    <property type="entry name" value="Sugar_transporter_CS"/>
</dbReference>
<evidence type="ECO:0000313" key="11">
    <source>
        <dbReference type="Proteomes" id="UP001269375"/>
    </source>
</evidence>
<keyword evidence="6 8" id="KW-1133">Transmembrane helix</keyword>
<dbReference type="PANTHER" id="PTHR43271:SF1">
    <property type="entry name" value="INNER MEMBRANE TRANSPORT PROTEIN YNFM"/>
    <property type="match status" value="1"/>
</dbReference>
<dbReference type="InterPro" id="IPR020846">
    <property type="entry name" value="MFS_dom"/>
</dbReference>
<dbReference type="InterPro" id="IPR036259">
    <property type="entry name" value="MFS_trans_sf"/>
</dbReference>
<dbReference type="RefSeq" id="WP_251594835.1">
    <property type="nucleotide sequence ID" value="NZ_JAMLJI010000004.1"/>
</dbReference>
<name>A0ABU1GW69_9GAMM</name>
<feature type="transmembrane region" description="Helical" evidence="8">
    <location>
        <begin position="148"/>
        <end position="170"/>
    </location>
</feature>
<gene>
    <name evidence="10" type="ORF">QC825_09420</name>
</gene>
<feature type="transmembrane region" description="Helical" evidence="8">
    <location>
        <begin position="182"/>
        <end position="202"/>
    </location>
</feature>
<evidence type="ECO:0000256" key="8">
    <source>
        <dbReference type="SAM" id="Phobius"/>
    </source>
</evidence>
<dbReference type="SUPFAM" id="SSF103473">
    <property type="entry name" value="MFS general substrate transporter"/>
    <property type="match status" value="1"/>
</dbReference>
<evidence type="ECO:0000256" key="1">
    <source>
        <dbReference type="ARBA" id="ARBA00004651"/>
    </source>
</evidence>
<keyword evidence="5 8" id="KW-0812">Transmembrane</keyword>
<keyword evidence="4" id="KW-1003">Cell membrane</keyword>
<feature type="transmembrane region" description="Helical" evidence="8">
    <location>
        <begin position="233"/>
        <end position="254"/>
    </location>
</feature>
<organism evidence="10 11">
    <name type="scientific">Larsenimonas suaedae</name>
    <dbReference type="NCBI Taxonomy" id="1851019"/>
    <lineage>
        <taxon>Bacteria</taxon>
        <taxon>Pseudomonadati</taxon>
        <taxon>Pseudomonadota</taxon>
        <taxon>Gammaproteobacteria</taxon>
        <taxon>Oceanospirillales</taxon>
        <taxon>Halomonadaceae</taxon>
        <taxon>Larsenimonas</taxon>
    </lineage>
</organism>
<feature type="transmembrane region" description="Helical" evidence="8">
    <location>
        <begin position="384"/>
        <end position="402"/>
    </location>
</feature>
<keyword evidence="3" id="KW-0813">Transport</keyword>
<dbReference type="PANTHER" id="PTHR43271">
    <property type="entry name" value="BLL2771 PROTEIN"/>
    <property type="match status" value="1"/>
</dbReference>
<accession>A0ABU1GW69</accession>
<evidence type="ECO:0000313" key="10">
    <source>
        <dbReference type="EMBL" id="MDR5896291.1"/>
    </source>
</evidence>
<feature type="domain" description="Major facilitator superfamily (MFS) profile" evidence="9">
    <location>
        <begin position="24"/>
        <end position="407"/>
    </location>
</feature>
<feature type="transmembrane region" description="Helical" evidence="8">
    <location>
        <begin position="266"/>
        <end position="285"/>
    </location>
</feature>
<dbReference type="CDD" id="cd17324">
    <property type="entry name" value="MFS_NepI_like"/>
    <property type="match status" value="1"/>
</dbReference>
<dbReference type="Pfam" id="PF07690">
    <property type="entry name" value="MFS_1"/>
    <property type="match status" value="1"/>
</dbReference>
<dbReference type="Proteomes" id="UP001269375">
    <property type="component" value="Unassembled WGS sequence"/>
</dbReference>
<feature type="transmembrane region" description="Helical" evidence="8">
    <location>
        <begin position="355"/>
        <end position="378"/>
    </location>
</feature>
<evidence type="ECO:0000256" key="2">
    <source>
        <dbReference type="ARBA" id="ARBA00008335"/>
    </source>
</evidence>
<evidence type="ECO:0000256" key="7">
    <source>
        <dbReference type="ARBA" id="ARBA00023136"/>
    </source>
</evidence>
<sequence length="411" mass="43564">MHSEQEAASVPPAEAAFIEKGTSGYRATMLALFLGAFSTFALLYCVQPMMPRFSSAFGITATEGSLVLSVATAALAVGLLITGALSDAIGRKGIMVTALFGAAACTLAAALMPNWPLVLVMRALAGLSLSGLCAVAMTYLSEEIAPRFVGVSMGLYIGGSAIGGMGGRLISGVLVDWLHWRWVLAIMGGLCLITALLFTRLLPPSRHFESRPFSLKSLVSASRMHLRDAGLPWLFLEGFLLMGSFVTLFNYVAYRLLGPPYHFSQAVVGVMSIVYLSGIYSSAWAGALADRLGRPRVFWVFIVVMMTGLAITLLTPSWAILVGMLVFTFGFFAAHSVASGWVGQRARQARGQASSLYLFSYYLGSSLAGTLGGVFWHWQGWPGVALFIGVLLSVALAAALKLKGVSGDGSS</sequence>
<feature type="transmembrane region" description="Helical" evidence="8">
    <location>
        <begin position="320"/>
        <end position="343"/>
    </location>
</feature>
<evidence type="ECO:0000256" key="5">
    <source>
        <dbReference type="ARBA" id="ARBA00022692"/>
    </source>
</evidence>
<evidence type="ECO:0000256" key="6">
    <source>
        <dbReference type="ARBA" id="ARBA00022989"/>
    </source>
</evidence>
<feature type="transmembrane region" description="Helical" evidence="8">
    <location>
        <begin position="27"/>
        <end position="46"/>
    </location>
</feature>
<proteinExistence type="inferred from homology"/>